<dbReference type="SUPFAM" id="SSF52540">
    <property type="entry name" value="P-loop containing nucleoside triphosphate hydrolases"/>
    <property type="match status" value="1"/>
</dbReference>
<gene>
    <name evidence="6" type="ORF">BSZ37_18395</name>
</gene>
<dbReference type="PANTHER" id="PTHR34383">
    <property type="entry name" value="POLYPHOSPHATE:AMP PHOSPHOTRANSFERASE-RELATED"/>
    <property type="match status" value="1"/>
</dbReference>
<dbReference type="Gene3D" id="3.40.50.300">
    <property type="entry name" value="P-loop containing nucleotide triphosphate hydrolases"/>
    <property type="match status" value="1"/>
</dbReference>
<keyword evidence="3 6" id="KW-0418">Kinase</keyword>
<keyword evidence="7" id="KW-1185">Reference proteome</keyword>
<dbReference type="InterPro" id="IPR016898">
    <property type="entry name" value="Polyphosphate_phosphotransfera"/>
</dbReference>
<evidence type="ECO:0000313" key="6">
    <source>
        <dbReference type="EMBL" id="PAP78255.1"/>
    </source>
</evidence>
<feature type="region of interest" description="Disordered" evidence="4">
    <location>
        <begin position="253"/>
        <end position="272"/>
    </location>
</feature>
<dbReference type="Pfam" id="PF03976">
    <property type="entry name" value="PPK2"/>
    <property type="match status" value="1"/>
</dbReference>
<dbReference type="InterPro" id="IPR022488">
    <property type="entry name" value="PPK2-related"/>
</dbReference>
<dbReference type="EMBL" id="MQWD01000001">
    <property type="protein sequence ID" value="PAP78255.1"/>
    <property type="molecule type" value="Genomic_DNA"/>
</dbReference>
<accession>A0A271J5L4</accession>
<dbReference type="RefSeq" id="WP_095511940.1">
    <property type="nucleotide sequence ID" value="NZ_MQWD01000001.1"/>
</dbReference>
<evidence type="ECO:0000259" key="5">
    <source>
        <dbReference type="Pfam" id="PF03976"/>
    </source>
</evidence>
<feature type="domain" description="Polyphosphate kinase-2-related" evidence="5">
    <location>
        <begin position="30"/>
        <end position="254"/>
    </location>
</feature>
<name>A0A271J5L4_9BACT</name>
<evidence type="ECO:0000256" key="2">
    <source>
        <dbReference type="ARBA" id="ARBA00022679"/>
    </source>
</evidence>
<dbReference type="PIRSF" id="PIRSF028756">
    <property type="entry name" value="PPK2_prd"/>
    <property type="match status" value="1"/>
</dbReference>
<dbReference type="GO" id="GO:0006797">
    <property type="term" value="P:polyphosphate metabolic process"/>
    <property type="evidence" value="ECO:0007669"/>
    <property type="project" value="InterPro"/>
</dbReference>
<sequence length="272" mass="31759">MPLDLDRYRIAPGVPVRLGERATDDDGGLTEDEAEDQLDDNIDRARDLQEALYAEREQSVLFVFQAMDAGGKDSTTESVFGPMNPQGVRVASFKAPTEEELRHDFLWRVHKKAPEKGMIRVFNRSHYEDVLIVRVHGWAEADVIERRYEHIRNFEALLADAGTRVVKVMLNISKDYQLERFRRRLRRPDKHWKFNPGDLDERKLWDDYMDAFEVAIEQTSTEDAPWYVVPAETRWYRDLVVSEILLDTLESIDPQYPEPDFDPDEYPPDSIS</sequence>
<reference evidence="6 7" key="1">
    <citation type="submission" date="2016-11" db="EMBL/GenBank/DDBJ databases">
        <title>Study of marine rhodopsin-containing bacteria.</title>
        <authorList>
            <person name="Yoshizawa S."/>
            <person name="Kumagai Y."/>
            <person name="Kogure K."/>
        </authorList>
    </citation>
    <scope>NUCLEOTIDE SEQUENCE [LARGE SCALE GENOMIC DNA]</scope>
    <source>
        <strain evidence="6 7">SAORIC-28</strain>
    </source>
</reference>
<proteinExistence type="inferred from homology"/>
<dbReference type="InterPro" id="IPR022300">
    <property type="entry name" value="PPK2-rel_1"/>
</dbReference>
<evidence type="ECO:0000256" key="4">
    <source>
        <dbReference type="SAM" id="MobiDB-lite"/>
    </source>
</evidence>
<dbReference type="GO" id="GO:0008976">
    <property type="term" value="F:polyphosphate kinase activity"/>
    <property type="evidence" value="ECO:0007669"/>
    <property type="project" value="InterPro"/>
</dbReference>
<dbReference type="OrthoDB" id="9775224at2"/>
<dbReference type="AlphaFoldDB" id="A0A271J5L4"/>
<evidence type="ECO:0000313" key="7">
    <source>
        <dbReference type="Proteomes" id="UP000216339"/>
    </source>
</evidence>
<evidence type="ECO:0000256" key="3">
    <source>
        <dbReference type="ARBA" id="ARBA00022777"/>
    </source>
</evidence>
<evidence type="ECO:0000256" key="1">
    <source>
        <dbReference type="ARBA" id="ARBA00009924"/>
    </source>
</evidence>
<dbReference type="NCBIfam" id="TIGR03709">
    <property type="entry name" value="PPK2_rel_1"/>
    <property type="match status" value="1"/>
</dbReference>
<dbReference type="Proteomes" id="UP000216339">
    <property type="component" value="Unassembled WGS sequence"/>
</dbReference>
<keyword evidence="2" id="KW-0808">Transferase</keyword>
<dbReference type="InterPro" id="IPR027417">
    <property type="entry name" value="P-loop_NTPase"/>
</dbReference>
<dbReference type="PANTHER" id="PTHR34383:SF3">
    <property type="entry name" value="POLYPHOSPHATE:AMP PHOSPHOTRANSFERASE"/>
    <property type="match status" value="1"/>
</dbReference>
<comment type="similarity">
    <text evidence="1">Belongs to the polyphosphate kinase 2 (PPK2) family. Class I subfamily.</text>
</comment>
<comment type="caution">
    <text evidence="6">The sequence shown here is derived from an EMBL/GenBank/DDBJ whole genome shotgun (WGS) entry which is preliminary data.</text>
</comment>
<organism evidence="6 7">
    <name type="scientific">Rubrivirga marina</name>
    <dbReference type="NCBI Taxonomy" id="1196024"/>
    <lineage>
        <taxon>Bacteria</taxon>
        <taxon>Pseudomonadati</taxon>
        <taxon>Rhodothermota</taxon>
        <taxon>Rhodothermia</taxon>
        <taxon>Rhodothermales</taxon>
        <taxon>Rubricoccaceae</taxon>
        <taxon>Rubrivirga</taxon>
    </lineage>
</organism>
<protein>
    <submittedName>
        <fullName evidence="6">Polyphosphate kinase</fullName>
    </submittedName>
</protein>
<feature type="compositionally biased region" description="Acidic residues" evidence="4">
    <location>
        <begin position="259"/>
        <end position="272"/>
    </location>
</feature>